<dbReference type="AlphaFoldDB" id="A0A5B7IXW7"/>
<evidence type="ECO:0000313" key="2">
    <source>
        <dbReference type="EMBL" id="MPC85024.1"/>
    </source>
</evidence>
<comment type="caution">
    <text evidence="2">The sequence shown here is derived from an EMBL/GenBank/DDBJ whole genome shotgun (WGS) entry which is preliminary data.</text>
</comment>
<accession>A0A5B7IXW7</accession>
<keyword evidence="3" id="KW-1185">Reference proteome</keyword>
<proteinExistence type="predicted"/>
<feature type="compositionally biased region" description="Polar residues" evidence="1">
    <location>
        <begin position="31"/>
        <end position="41"/>
    </location>
</feature>
<organism evidence="2 3">
    <name type="scientific">Portunus trituberculatus</name>
    <name type="common">Swimming crab</name>
    <name type="synonym">Neptunus trituberculatus</name>
    <dbReference type="NCBI Taxonomy" id="210409"/>
    <lineage>
        <taxon>Eukaryota</taxon>
        <taxon>Metazoa</taxon>
        <taxon>Ecdysozoa</taxon>
        <taxon>Arthropoda</taxon>
        <taxon>Crustacea</taxon>
        <taxon>Multicrustacea</taxon>
        <taxon>Malacostraca</taxon>
        <taxon>Eumalacostraca</taxon>
        <taxon>Eucarida</taxon>
        <taxon>Decapoda</taxon>
        <taxon>Pleocyemata</taxon>
        <taxon>Brachyura</taxon>
        <taxon>Eubrachyura</taxon>
        <taxon>Portunoidea</taxon>
        <taxon>Portunidae</taxon>
        <taxon>Portuninae</taxon>
        <taxon>Portunus</taxon>
    </lineage>
</organism>
<dbReference type="Proteomes" id="UP000324222">
    <property type="component" value="Unassembled WGS sequence"/>
</dbReference>
<feature type="region of interest" description="Disordered" evidence="1">
    <location>
        <begin position="31"/>
        <end position="61"/>
    </location>
</feature>
<evidence type="ECO:0000256" key="1">
    <source>
        <dbReference type="SAM" id="MobiDB-lite"/>
    </source>
</evidence>
<name>A0A5B7IXW7_PORTR</name>
<gene>
    <name evidence="2" type="ORF">E2C01_079782</name>
</gene>
<protein>
    <submittedName>
        <fullName evidence="2">Uncharacterized protein</fullName>
    </submittedName>
</protein>
<dbReference type="EMBL" id="VSRR010067095">
    <property type="protein sequence ID" value="MPC85024.1"/>
    <property type="molecule type" value="Genomic_DNA"/>
</dbReference>
<reference evidence="2 3" key="1">
    <citation type="submission" date="2019-05" db="EMBL/GenBank/DDBJ databases">
        <title>Another draft genome of Portunus trituberculatus and its Hox gene families provides insights of decapod evolution.</title>
        <authorList>
            <person name="Jeong J.-H."/>
            <person name="Song I."/>
            <person name="Kim S."/>
            <person name="Choi T."/>
            <person name="Kim D."/>
            <person name="Ryu S."/>
            <person name="Kim W."/>
        </authorList>
    </citation>
    <scope>NUCLEOTIDE SEQUENCE [LARGE SCALE GENOMIC DNA]</scope>
    <source>
        <tissue evidence="2">Muscle</tissue>
    </source>
</reference>
<sequence length="61" mass="6693">MSLHHGEVKYTLQVTPELIVGGTVYVILSSPSTPLNRHSLPTPSPIYSKYPGNDQPPSHPR</sequence>
<evidence type="ECO:0000313" key="3">
    <source>
        <dbReference type="Proteomes" id="UP000324222"/>
    </source>
</evidence>